<evidence type="ECO:0000256" key="1">
    <source>
        <dbReference type="ARBA" id="ARBA00001966"/>
    </source>
</evidence>
<keyword evidence="6" id="KW-0067">ATP-binding</keyword>
<evidence type="ECO:0000256" key="11">
    <source>
        <dbReference type="ARBA" id="ARBA00038058"/>
    </source>
</evidence>
<dbReference type="PANTHER" id="PTHR11472:SF34">
    <property type="entry name" value="REGULATOR OF TELOMERE ELONGATION HELICASE 1"/>
    <property type="match status" value="1"/>
</dbReference>
<reference evidence="15 16" key="1">
    <citation type="submission" date="2019-02" db="EMBL/GenBank/DDBJ databases">
        <title>Deep-cultivation of Planctomycetes and their phenomic and genomic characterization uncovers novel biology.</title>
        <authorList>
            <person name="Wiegand S."/>
            <person name="Jogler M."/>
            <person name="Boedeker C."/>
            <person name="Pinto D."/>
            <person name="Vollmers J."/>
            <person name="Rivas-Marin E."/>
            <person name="Kohn T."/>
            <person name="Peeters S.H."/>
            <person name="Heuer A."/>
            <person name="Rast P."/>
            <person name="Oberbeckmann S."/>
            <person name="Bunk B."/>
            <person name="Jeske O."/>
            <person name="Meyerdierks A."/>
            <person name="Storesund J.E."/>
            <person name="Kallscheuer N."/>
            <person name="Luecker S."/>
            <person name="Lage O.M."/>
            <person name="Pohl T."/>
            <person name="Merkel B.J."/>
            <person name="Hornburger P."/>
            <person name="Mueller R.-W."/>
            <person name="Bruemmer F."/>
            <person name="Labrenz M."/>
            <person name="Spormann A.M."/>
            <person name="Op den Camp H."/>
            <person name="Overmann J."/>
            <person name="Amann R."/>
            <person name="Jetten M.S.M."/>
            <person name="Mascher T."/>
            <person name="Medema M.H."/>
            <person name="Devos D.P."/>
            <person name="Kaster A.-K."/>
            <person name="Ovreas L."/>
            <person name="Rohde M."/>
            <person name="Galperin M.Y."/>
            <person name="Jogler C."/>
        </authorList>
    </citation>
    <scope>NUCLEOTIDE SEQUENCE [LARGE SCALE GENOMIC DNA]</scope>
    <source>
        <strain evidence="15 16">Mal48</strain>
    </source>
</reference>
<name>A0A517QRK8_9PLAN</name>
<feature type="domain" description="Helicase ATP-binding" evidence="14">
    <location>
        <begin position="14"/>
        <end position="288"/>
    </location>
</feature>
<comment type="catalytic activity">
    <reaction evidence="13">
        <text>ATP + H2O = ADP + phosphate + H(+)</text>
        <dbReference type="Rhea" id="RHEA:13065"/>
        <dbReference type="ChEBI" id="CHEBI:15377"/>
        <dbReference type="ChEBI" id="CHEBI:15378"/>
        <dbReference type="ChEBI" id="CHEBI:30616"/>
        <dbReference type="ChEBI" id="CHEBI:43474"/>
        <dbReference type="ChEBI" id="CHEBI:456216"/>
        <dbReference type="EC" id="5.6.2.3"/>
    </reaction>
</comment>
<evidence type="ECO:0000256" key="3">
    <source>
        <dbReference type="ARBA" id="ARBA00022741"/>
    </source>
</evidence>
<evidence type="ECO:0000256" key="10">
    <source>
        <dbReference type="ARBA" id="ARBA00023235"/>
    </source>
</evidence>
<dbReference type="Pfam" id="PF00270">
    <property type="entry name" value="DEAD"/>
    <property type="match status" value="1"/>
</dbReference>
<evidence type="ECO:0000313" key="16">
    <source>
        <dbReference type="Proteomes" id="UP000315724"/>
    </source>
</evidence>
<dbReference type="InterPro" id="IPR010614">
    <property type="entry name" value="RAD3-like_helicase_DEAD"/>
</dbReference>
<keyword evidence="8" id="KW-0411">Iron-sulfur</keyword>
<dbReference type="GO" id="GO:0005524">
    <property type="term" value="F:ATP binding"/>
    <property type="evidence" value="ECO:0007669"/>
    <property type="project" value="UniProtKB-KW"/>
</dbReference>
<dbReference type="PANTHER" id="PTHR11472">
    <property type="entry name" value="DNA REPAIR DEAD HELICASE RAD3/XP-D SUBFAMILY MEMBER"/>
    <property type="match status" value="1"/>
</dbReference>
<dbReference type="Pfam" id="PF06733">
    <property type="entry name" value="DEAD_2"/>
    <property type="match status" value="1"/>
</dbReference>
<evidence type="ECO:0000256" key="9">
    <source>
        <dbReference type="ARBA" id="ARBA00023125"/>
    </source>
</evidence>
<dbReference type="SMART" id="SM00491">
    <property type="entry name" value="HELICc2"/>
    <property type="match status" value="1"/>
</dbReference>
<dbReference type="KEGG" id="tpol:Mal48_35210"/>
<dbReference type="GO" id="GO:0043139">
    <property type="term" value="F:5'-3' DNA helicase activity"/>
    <property type="evidence" value="ECO:0007669"/>
    <property type="project" value="UniProtKB-EC"/>
</dbReference>
<dbReference type="Pfam" id="PF13307">
    <property type="entry name" value="Helicase_C_2"/>
    <property type="match status" value="1"/>
</dbReference>
<proteinExistence type="inferred from homology"/>
<keyword evidence="9" id="KW-0238">DNA-binding</keyword>
<dbReference type="InterPro" id="IPR014001">
    <property type="entry name" value="Helicase_ATP-bd"/>
</dbReference>
<protein>
    <recommendedName>
        <fullName evidence="12">DNA 5'-3' helicase</fullName>
        <ecNumber evidence="12">5.6.2.3</ecNumber>
    </recommendedName>
</protein>
<dbReference type="InterPro" id="IPR006555">
    <property type="entry name" value="ATP-dep_Helicase_C"/>
</dbReference>
<dbReference type="Proteomes" id="UP000315724">
    <property type="component" value="Chromosome"/>
</dbReference>
<keyword evidence="4 15" id="KW-0378">Hydrolase</keyword>
<evidence type="ECO:0000313" key="15">
    <source>
        <dbReference type="EMBL" id="QDT34261.1"/>
    </source>
</evidence>
<evidence type="ECO:0000256" key="4">
    <source>
        <dbReference type="ARBA" id="ARBA00022801"/>
    </source>
</evidence>
<dbReference type="InterPro" id="IPR045028">
    <property type="entry name" value="DinG/Rad3-like"/>
</dbReference>
<evidence type="ECO:0000256" key="5">
    <source>
        <dbReference type="ARBA" id="ARBA00022806"/>
    </source>
</evidence>
<dbReference type="EMBL" id="CP036267">
    <property type="protein sequence ID" value="QDT34261.1"/>
    <property type="molecule type" value="Genomic_DNA"/>
</dbReference>
<keyword evidence="2" id="KW-0479">Metal-binding</keyword>
<keyword evidence="10" id="KW-0413">Isomerase</keyword>
<evidence type="ECO:0000259" key="14">
    <source>
        <dbReference type="PROSITE" id="PS51193"/>
    </source>
</evidence>
<evidence type="ECO:0000256" key="7">
    <source>
        <dbReference type="ARBA" id="ARBA00023004"/>
    </source>
</evidence>
<dbReference type="Gene3D" id="3.40.50.300">
    <property type="entry name" value="P-loop containing nucleotide triphosphate hydrolases"/>
    <property type="match status" value="2"/>
</dbReference>
<keyword evidence="5 15" id="KW-0347">Helicase</keyword>
<dbReference type="AlphaFoldDB" id="A0A517QRK8"/>
<organism evidence="15 16">
    <name type="scientific">Thalassoglobus polymorphus</name>
    <dbReference type="NCBI Taxonomy" id="2527994"/>
    <lineage>
        <taxon>Bacteria</taxon>
        <taxon>Pseudomonadati</taxon>
        <taxon>Planctomycetota</taxon>
        <taxon>Planctomycetia</taxon>
        <taxon>Planctomycetales</taxon>
        <taxon>Planctomycetaceae</taxon>
        <taxon>Thalassoglobus</taxon>
    </lineage>
</organism>
<sequence length="653" mass="73927">MTLSVNDVLADDGYISRRLPGYELRQEQLEMSSAVANAIQNGEHLVAEAGTGVGKSFAYLVPSILAATQRKKDEPRCRIVISTHTISLQEQLFQRDIPFLNAILPVEFSAVLVKGRGNYVSLRRLKGAYERSTSLFETEEMQQLQQIHQWSQHTEDGSRSDLGFSPLATVWDEVRSDHGNCLGRRCPTYDDCHYYKARKRIWNADILVVNHALFFSDLALRREGASLLPEYQVAIMDEAHTLEDVAASHLGLAVTNGQFSYLFGKLYNDRTQKGILLEHNLIECQQLVSRLRFLVDDLFDRIDVWRNESGHSNGRVRRPLEFENPVSTDASELAMMIRQYASKLESEEQRINLNSNADRLDGLAISLQSWLKQTEDEAVYWVETTAGRNRNVKLLSSPIQVGTTLRDELFSQTKSVILTSATLSVGKQDFSFYRDRIGLSKANELKLGSPFNYKKQVKLILADNMPEPGENPGNYEQAVASKIQKHLEELDGGAFVLFTSYRMLRSCSQKLNRWMVEQNRMLLCQGDGIPRTTLLERFRKDGNAVLFGTESFWQGVDVPGDALKMVIITKLPFSVPDHPLLEARVEKIRENGGNPFTEYQVPEAAIKLRQGFGRLIRTARDSGTVVILDPRIRTKAYGRIFLESLPECDLVIS</sequence>
<dbReference type="InterPro" id="IPR027417">
    <property type="entry name" value="P-loop_NTPase"/>
</dbReference>
<evidence type="ECO:0000256" key="13">
    <source>
        <dbReference type="ARBA" id="ARBA00048954"/>
    </source>
</evidence>
<dbReference type="PROSITE" id="PS51193">
    <property type="entry name" value="HELICASE_ATP_BIND_2"/>
    <property type="match status" value="1"/>
</dbReference>
<evidence type="ECO:0000256" key="8">
    <source>
        <dbReference type="ARBA" id="ARBA00023014"/>
    </source>
</evidence>
<dbReference type="SMART" id="SM00487">
    <property type="entry name" value="DEXDc"/>
    <property type="match status" value="1"/>
</dbReference>
<dbReference type="RefSeq" id="WP_145201926.1">
    <property type="nucleotide sequence ID" value="NZ_CP036267.1"/>
</dbReference>
<keyword evidence="7" id="KW-0408">Iron</keyword>
<dbReference type="SUPFAM" id="SSF52540">
    <property type="entry name" value="P-loop containing nucleoside triphosphate hydrolases"/>
    <property type="match status" value="2"/>
</dbReference>
<gene>
    <name evidence="15" type="primary">dinG</name>
    <name evidence="15" type="ORF">Mal48_35210</name>
</gene>
<comment type="similarity">
    <text evidence="11">Belongs to the helicase family. DinG subfamily.</text>
</comment>
<dbReference type="InterPro" id="IPR014013">
    <property type="entry name" value="Helic_SF1/SF2_ATP-bd_DinG/Rad3"/>
</dbReference>
<dbReference type="GO" id="GO:0051536">
    <property type="term" value="F:iron-sulfur cluster binding"/>
    <property type="evidence" value="ECO:0007669"/>
    <property type="project" value="UniProtKB-KW"/>
</dbReference>
<dbReference type="GO" id="GO:0006139">
    <property type="term" value="P:nucleobase-containing compound metabolic process"/>
    <property type="evidence" value="ECO:0007669"/>
    <property type="project" value="InterPro"/>
</dbReference>
<keyword evidence="16" id="KW-1185">Reference proteome</keyword>
<evidence type="ECO:0000256" key="2">
    <source>
        <dbReference type="ARBA" id="ARBA00022723"/>
    </source>
</evidence>
<keyword evidence="3" id="KW-0547">Nucleotide-binding</keyword>
<dbReference type="GO" id="GO:0046872">
    <property type="term" value="F:metal ion binding"/>
    <property type="evidence" value="ECO:0007669"/>
    <property type="project" value="UniProtKB-KW"/>
</dbReference>
<comment type="cofactor">
    <cofactor evidence="1">
        <name>[4Fe-4S] cluster</name>
        <dbReference type="ChEBI" id="CHEBI:49883"/>
    </cofactor>
</comment>
<dbReference type="FunFam" id="3.40.50.300:FF:000437">
    <property type="entry name" value="ATP-dependent DNA helicase DinG"/>
    <property type="match status" value="1"/>
</dbReference>
<dbReference type="OrthoDB" id="9803913at2"/>
<accession>A0A517QRK8</accession>
<dbReference type="InterPro" id="IPR011545">
    <property type="entry name" value="DEAD/DEAH_box_helicase_dom"/>
</dbReference>
<evidence type="ECO:0000256" key="6">
    <source>
        <dbReference type="ARBA" id="ARBA00022840"/>
    </source>
</evidence>
<dbReference type="GO" id="GO:0003677">
    <property type="term" value="F:DNA binding"/>
    <property type="evidence" value="ECO:0007669"/>
    <property type="project" value="UniProtKB-KW"/>
</dbReference>
<dbReference type="EC" id="5.6.2.3" evidence="12"/>
<evidence type="ECO:0000256" key="12">
    <source>
        <dbReference type="ARBA" id="ARBA00044969"/>
    </source>
</evidence>
<dbReference type="GO" id="GO:0016887">
    <property type="term" value="F:ATP hydrolysis activity"/>
    <property type="evidence" value="ECO:0007669"/>
    <property type="project" value="RHEA"/>
</dbReference>